<evidence type="ECO:0000256" key="4">
    <source>
        <dbReference type="ARBA" id="ARBA00022691"/>
    </source>
</evidence>
<dbReference type="GO" id="GO:0008170">
    <property type="term" value="F:N-methyltransferase activity"/>
    <property type="evidence" value="ECO:0007669"/>
    <property type="project" value="InterPro"/>
</dbReference>
<dbReference type="PATRIC" id="fig|1226633.4.peg.642"/>
<evidence type="ECO:0000256" key="3">
    <source>
        <dbReference type="ARBA" id="ARBA00022679"/>
    </source>
</evidence>
<dbReference type="AlphaFoldDB" id="A0A017H7M8"/>
<feature type="domain" description="DNA methylase N-4/N-6" evidence="5">
    <location>
        <begin position="113"/>
        <end position="350"/>
    </location>
</feature>
<dbReference type="Gene3D" id="3.40.50.150">
    <property type="entry name" value="Vaccinia Virus protein VP39"/>
    <property type="match status" value="1"/>
</dbReference>
<dbReference type="OrthoDB" id="9800801at2"/>
<evidence type="ECO:0000259" key="5">
    <source>
        <dbReference type="Pfam" id="PF01555"/>
    </source>
</evidence>
<keyword evidence="4" id="KW-0949">S-adenosyl-L-methionine</keyword>
<dbReference type="Pfam" id="PF01555">
    <property type="entry name" value="N6_N4_Mtase"/>
    <property type="match status" value="1"/>
</dbReference>
<name>A0A017H7M8_9FUSO</name>
<evidence type="ECO:0000256" key="1">
    <source>
        <dbReference type="ARBA" id="ARBA00006594"/>
    </source>
</evidence>
<dbReference type="InterPro" id="IPR002295">
    <property type="entry name" value="N4/N6-MTase_EcoPI_Mod-like"/>
</dbReference>
<comment type="similarity">
    <text evidence="1">Belongs to the N(4)/N(6)-methyltransferase family.</text>
</comment>
<keyword evidence="2" id="KW-0489">Methyltransferase</keyword>
<dbReference type="InterPro" id="IPR002941">
    <property type="entry name" value="DNA_methylase_N4/N6"/>
</dbReference>
<dbReference type="SUPFAM" id="SSF53335">
    <property type="entry name" value="S-adenosyl-L-methionine-dependent methyltransferases"/>
    <property type="match status" value="1"/>
</dbReference>
<dbReference type="REBASE" id="87969">
    <property type="entry name" value="M.FneB35ORF1380P"/>
</dbReference>
<keyword evidence="3" id="KW-0808">Transferase</keyword>
<evidence type="ECO:0000313" key="6">
    <source>
        <dbReference type="EMBL" id="KID49798.1"/>
    </source>
</evidence>
<dbReference type="InterPro" id="IPR002052">
    <property type="entry name" value="DNA_methylase_N6_adenine_CS"/>
</dbReference>
<dbReference type="Proteomes" id="UP000031184">
    <property type="component" value="Unassembled WGS sequence"/>
</dbReference>
<dbReference type="PROSITE" id="PS00092">
    <property type="entry name" value="N6_MTASE"/>
    <property type="match status" value="1"/>
</dbReference>
<evidence type="ECO:0000256" key="2">
    <source>
        <dbReference type="ARBA" id="ARBA00022603"/>
    </source>
</evidence>
<evidence type="ECO:0000313" key="7">
    <source>
        <dbReference type="Proteomes" id="UP000031184"/>
    </source>
</evidence>
<proteinExistence type="inferred from homology"/>
<sequence>MNRLNEIEKKYIINLIENGEQIPEDYKYMLFPNLQEEYELTYAGKMRKEDILAGEDGTFPVPLQIDRIFNGDEHPAFEDGWRNMIVFGDNLQFLKTINENKDPLIKDKVKGKVKLIYIDPPFATQDEFENKEGAKAYSDKKKGSEFLEFIRRRLILAKEILSDDGSIYVHLDEKMVDYIKTIMDEIFGKNNYKRQIIWFTKTSSGYKTKAENWIRGHDVILYYSKSDNPIFNKQYILDYKKEYLARFKKIDDNGRKYRDDRSNGERQYLDELKGIAINDVWDDIMSFQQAATSKEITGYPTQKPEELLSRIIKASTNEGDLIMDFFGGSGTSMAVAEKLGRRWITCDLGKLAFLTMQKRILQIQDSKSLEDKSKIYSKPAKSFITCKLGMYDLGTTLNLEWDKYKDYVSQLFEYDTKEIKSSGVKFDGEKRGFPVKVFNYIEHKESAVDYNYINELHKNIKSKRYSRVYIVAPATRVDFIADYEELDDTRYYFLKVPYEMIEELHKTPFTKSRQPRSKDDVNDIEEMKGFQFIYTPEVECELVVTKKEAILKVAKFISDPLNGIVSDNFLTLSSIFVNYDYNGKEFLLDDVRFWNEIESNKKEDRDTKINYNDNKIESIEWHIPNKLLGDKTVFIFTDVYGNDVTVSLSKEK</sequence>
<comment type="caution">
    <text evidence="6">The sequence shown here is derived from an EMBL/GenBank/DDBJ whole genome shotgun (WGS) entry which is preliminary data.</text>
</comment>
<dbReference type="RefSeq" id="WP_052151278.1">
    <property type="nucleotide sequence ID" value="NZ_AOJP01000001.1"/>
</dbReference>
<dbReference type="GO" id="GO:0032259">
    <property type="term" value="P:methylation"/>
    <property type="evidence" value="ECO:0007669"/>
    <property type="project" value="UniProtKB-KW"/>
</dbReference>
<dbReference type="InterPro" id="IPR029063">
    <property type="entry name" value="SAM-dependent_MTases_sf"/>
</dbReference>
<dbReference type="PRINTS" id="PR00506">
    <property type="entry name" value="D21N6MTFRASE"/>
</dbReference>
<protein>
    <recommendedName>
        <fullName evidence="5">DNA methylase N-4/N-6 domain-containing protein</fullName>
    </recommendedName>
</protein>
<accession>A0A017H7M8</accession>
<dbReference type="EMBL" id="AUZI01000011">
    <property type="protein sequence ID" value="KID49798.1"/>
    <property type="molecule type" value="Genomic_DNA"/>
</dbReference>
<gene>
    <name evidence="6" type="ORF">C095_03215</name>
</gene>
<organism evidence="6 7">
    <name type="scientific">Fusobacterium necrophorum subsp. funduliforme B35</name>
    <dbReference type="NCBI Taxonomy" id="1226633"/>
    <lineage>
        <taxon>Bacteria</taxon>
        <taxon>Fusobacteriati</taxon>
        <taxon>Fusobacteriota</taxon>
        <taxon>Fusobacteriia</taxon>
        <taxon>Fusobacteriales</taxon>
        <taxon>Fusobacteriaceae</taxon>
        <taxon>Fusobacterium</taxon>
    </lineage>
</organism>
<dbReference type="GO" id="GO:0003677">
    <property type="term" value="F:DNA binding"/>
    <property type="evidence" value="ECO:0007669"/>
    <property type="project" value="InterPro"/>
</dbReference>
<reference evidence="6 7" key="1">
    <citation type="submission" date="2013-08" db="EMBL/GenBank/DDBJ databases">
        <title>An opportunistic ruminal bacterium that causes liver abscesses in cattle.</title>
        <authorList>
            <person name="Benahmed F.H."/>
            <person name="Rasmussen M."/>
            <person name="Harbottle H."/>
            <person name="Soppet D."/>
            <person name="Nagaraja T.G."/>
            <person name="Davidson M."/>
        </authorList>
    </citation>
    <scope>NUCLEOTIDE SEQUENCE [LARGE SCALE GENOMIC DNA]</scope>
    <source>
        <strain evidence="6 7">B35</strain>
    </source>
</reference>